<reference evidence="1 2" key="1">
    <citation type="submission" date="2020-02" db="EMBL/GenBank/DDBJ databases">
        <title>Complete genome of Muricauda sp. 501str8.</title>
        <authorList>
            <person name="Dong B."/>
            <person name="Zhu S."/>
            <person name="Yang J."/>
            <person name="Chen J."/>
        </authorList>
    </citation>
    <scope>NUCLEOTIDE SEQUENCE [LARGE SCALE GENOMIC DNA]</scope>
    <source>
        <strain evidence="1 2">501str8</strain>
    </source>
</reference>
<dbReference type="RefSeq" id="WP_166247885.1">
    <property type="nucleotide sequence ID" value="NZ_CP049616.1"/>
</dbReference>
<proteinExistence type="predicted"/>
<keyword evidence="2" id="KW-1185">Reference proteome</keyword>
<organism evidence="1 2">
    <name type="scientific">Flagellimonas oceani</name>
    <dbReference type="NCBI Taxonomy" id="2698672"/>
    <lineage>
        <taxon>Bacteria</taxon>
        <taxon>Pseudomonadati</taxon>
        <taxon>Bacteroidota</taxon>
        <taxon>Flavobacteriia</taxon>
        <taxon>Flavobacteriales</taxon>
        <taxon>Flavobacteriaceae</taxon>
        <taxon>Flagellimonas</taxon>
    </lineage>
</organism>
<gene>
    <name evidence="1" type="ORF">GVT53_05985</name>
</gene>
<protein>
    <submittedName>
        <fullName evidence="1">Uncharacterized protein</fullName>
    </submittedName>
</protein>
<evidence type="ECO:0000313" key="2">
    <source>
        <dbReference type="Proteomes" id="UP000502928"/>
    </source>
</evidence>
<dbReference type="KEGG" id="mut:GVT53_05985"/>
<name>A0A6G7J0R2_9FLAO</name>
<dbReference type="Proteomes" id="UP000502928">
    <property type="component" value="Chromosome"/>
</dbReference>
<dbReference type="AlphaFoldDB" id="A0A6G7J0R2"/>
<dbReference type="EMBL" id="CP049616">
    <property type="protein sequence ID" value="QII44240.1"/>
    <property type="molecule type" value="Genomic_DNA"/>
</dbReference>
<accession>A0A6G7J0R2</accession>
<evidence type="ECO:0000313" key="1">
    <source>
        <dbReference type="EMBL" id="QII44240.1"/>
    </source>
</evidence>
<sequence length="57" mass="6770">MKKELFKDCSMRLNMLDENIHKLAVKYAEEYYITNQCSKEEALERGIVKAEMEGRKL</sequence>